<proteinExistence type="predicted"/>
<reference evidence="1 2" key="1">
    <citation type="journal article" date="2024" name="G3 (Bethesda)">
        <title>Genome assembly of Hibiscus sabdariffa L. provides insights into metabolisms of medicinal natural products.</title>
        <authorList>
            <person name="Kim T."/>
        </authorList>
    </citation>
    <scope>NUCLEOTIDE SEQUENCE [LARGE SCALE GENOMIC DNA]</scope>
    <source>
        <strain evidence="1">TK-2024</strain>
        <tissue evidence="1">Old leaves</tissue>
    </source>
</reference>
<evidence type="ECO:0000313" key="1">
    <source>
        <dbReference type="EMBL" id="KAK8500269.1"/>
    </source>
</evidence>
<organism evidence="1 2">
    <name type="scientific">Hibiscus sabdariffa</name>
    <name type="common">roselle</name>
    <dbReference type="NCBI Taxonomy" id="183260"/>
    <lineage>
        <taxon>Eukaryota</taxon>
        <taxon>Viridiplantae</taxon>
        <taxon>Streptophyta</taxon>
        <taxon>Embryophyta</taxon>
        <taxon>Tracheophyta</taxon>
        <taxon>Spermatophyta</taxon>
        <taxon>Magnoliopsida</taxon>
        <taxon>eudicotyledons</taxon>
        <taxon>Gunneridae</taxon>
        <taxon>Pentapetalae</taxon>
        <taxon>rosids</taxon>
        <taxon>malvids</taxon>
        <taxon>Malvales</taxon>
        <taxon>Malvaceae</taxon>
        <taxon>Malvoideae</taxon>
        <taxon>Hibiscus</taxon>
    </lineage>
</organism>
<sequence length="106" mass="11994">MAIEARQNTFPPSVLRNHVRFKKTRALETTKCFHFESSLKSIFLYRKMMNPIETNENLYQAEMEFGVSSMTAVEVTATEGLFPLYNSLVNDKKFTAATTGTGAMKS</sequence>
<accession>A0ABR2B183</accession>
<keyword evidence="2" id="KW-1185">Reference proteome</keyword>
<dbReference type="EMBL" id="JBBPBM010000220">
    <property type="protein sequence ID" value="KAK8500269.1"/>
    <property type="molecule type" value="Genomic_DNA"/>
</dbReference>
<gene>
    <name evidence="1" type="ORF">V6N12_067434</name>
</gene>
<dbReference type="Proteomes" id="UP001472677">
    <property type="component" value="Unassembled WGS sequence"/>
</dbReference>
<name>A0ABR2B183_9ROSI</name>
<comment type="caution">
    <text evidence="1">The sequence shown here is derived from an EMBL/GenBank/DDBJ whole genome shotgun (WGS) entry which is preliminary data.</text>
</comment>
<protein>
    <submittedName>
        <fullName evidence="1">Uncharacterized protein</fullName>
    </submittedName>
</protein>
<evidence type="ECO:0000313" key="2">
    <source>
        <dbReference type="Proteomes" id="UP001472677"/>
    </source>
</evidence>